<dbReference type="InterPro" id="IPR050624">
    <property type="entry name" value="HTH-type_Tx_Regulator"/>
</dbReference>
<dbReference type="GO" id="GO:0045892">
    <property type="term" value="P:negative regulation of DNA-templated transcription"/>
    <property type="evidence" value="ECO:0007669"/>
    <property type="project" value="UniProtKB-ARBA"/>
</dbReference>
<dbReference type="PANTHER" id="PTHR43479">
    <property type="entry name" value="ACREF/ENVCD OPERON REPRESSOR-RELATED"/>
    <property type="match status" value="1"/>
</dbReference>
<keyword evidence="1" id="KW-0678">Repressor</keyword>
<keyword evidence="2" id="KW-0805">Transcription regulation</keyword>
<dbReference type="GO" id="GO:0003677">
    <property type="term" value="F:DNA binding"/>
    <property type="evidence" value="ECO:0007669"/>
    <property type="project" value="UniProtKB-UniRule"/>
</dbReference>
<dbReference type="Pfam" id="PF00440">
    <property type="entry name" value="TetR_N"/>
    <property type="match status" value="1"/>
</dbReference>
<dbReference type="EMBL" id="JJRY01000006">
    <property type="protein sequence ID" value="KEF38663.1"/>
    <property type="molecule type" value="Genomic_DNA"/>
</dbReference>
<keyword evidence="4" id="KW-0804">Transcription</keyword>
<dbReference type="InterPro" id="IPR039536">
    <property type="entry name" value="TetR_C_Proteobacteria"/>
</dbReference>
<evidence type="ECO:0000256" key="1">
    <source>
        <dbReference type="ARBA" id="ARBA00022491"/>
    </source>
</evidence>
<accession>A0A072NP51</accession>
<dbReference type="Gene3D" id="1.10.357.10">
    <property type="entry name" value="Tetracycline Repressor, domain 2"/>
    <property type="match status" value="1"/>
</dbReference>
<reference evidence="7" key="1">
    <citation type="submission" date="2014-04" db="EMBL/GenBank/DDBJ databases">
        <title>Draft genome sequence of Bacillus azotoformans MEV2011, a (co-) denitrifying strain unable to grow in the presence of oxygen.</title>
        <authorList>
            <person name="Nielsen M."/>
            <person name="Schreiber L."/>
            <person name="Finster K."/>
            <person name="Schramm A."/>
        </authorList>
    </citation>
    <scope>NUCLEOTIDE SEQUENCE [LARGE SCALE GENOMIC DNA]</scope>
    <source>
        <strain evidence="7">MEV2011</strain>
    </source>
</reference>
<name>A0A072NP51_SCHAZ</name>
<evidence type="ECO:0000256" key="5">
    <source>
        <dbReference type="PROSITE-ProRule" id="PRU00335"/>
    </source>
</evidence>
<keyword evidence="3 5" id="KW-0238">DNA-binding</keyword>
<comment type="caution">
    <text evidence="7">The sequence shown here is derived from an EMBL/GenBank/DDBJ whole genome shotgun (WGS) entry which is preliminary data.</text>
</comment>
<evidence type="ECO:0000256" key="4">
    <source>
        <dbReference type="ARBA" id="ARBA00023163"/>
    </source>
</evidence>
<dbReference type="OrthoDB" id="9809994at2"/>
<dbReference type="InterPro" id="IPR001647">
    <property type="entry name" value="HTH_TetR"/>
</dbReference>
<dbReference type="InterPro" id="IPR009057">
    <property type="entry name" value="Homeodomain-like_sf"/>
</dbReference>
<dbReference type="SUPFAM" id="SSF48498">
    <property type="entry name" value="Tetracyclin repressor-like, C-terminal domain"/>
    <property type="match status" value="1"/>
</dbReference>
<sequence length="209" mass="23824">MKELSPRALAKKKKIQLAAQRLFLKNGFSNTSMDTVTKEAKVSKQTIYSYYESKESLLYDVFQNLISEIDFEKEFQLTQRIEINNLNDLTAILEKIAERISKSLIHPEYLGLVRIILAEMSHFPELGELFKEAVPKQIMGIITKILLHANQKGIIEIDENNMDIIVRMLIGPVLTYILLDGLLVPKNKVNAISSQKVSSIVHYFVNSIS</sequence>
<evidence type="ECO:0000313" key="7">
    <source>
        <dbReference type="EMBL" id="KEF38663.1"/>
    </source>
</evidence>
<proteinExistence type="predicted"/>
<evidence type="ECO:0000256" key="3">
    <source>
        <dbReference type="ARBA" id="ARBA00023125"/>
    </source>
</evidence>
<dbReference type="Pfam" id="PF14246">
    <property type="entry name" value="TetR_C_7"/>
    <property type="match status" value="1"/>
</dbReference>
<organism evidence="7">
    <name type="scientific">Schinkia azotoformans MEV2011</name>
    <dbReference type="NCBI Taxonomy" id="1348973"/>
    <lineage>
        <taxon>Bacteria</taxon>
        <taxon>Bacillati</taxon>
        <taxon>Bacillota</taxon>
        <taxon>Bacilli</taxon>
        <taxon>Bacillales</taxon>
        <taxon>Bacillaceae</taxon>
        <taxon>Calidifontibacillus/Schinkia group</taxon>
        <taxon>Schinkia</taxon>
    </lineage>
</organism>
<dbReference type="FunFam" id="1.10.10.60:FF:000141">
    <property type="entry name" value="TetR family transcriptional regulator"/>
    <property type="match status" value="1"/>
</dbReference>
<feature type="DNA-binding region" description="H-T-H motif" evidence="5">
    <location>
        <begin position="32"/>
        <end position="51"/>
    </location>
</feature>
<dbReference type="RefSeq" id="WP_035195165.1">
    <property type="nucleotide sequence ID" value="NZ_JJRY01000006.1"/>
</dbReference>
<dbReference type="InterPro" id="IPR036271">
    <property type="entry name" value="Tet_transcr_reg_TetR-rel_C_sf"/>
</dbReference>
<evidence type="ECO:0000256" key="2">
    <source>
        <dbReference type="ARBA" id="ARBA00023015"/>
    </source>
</evidence>
<dbReference type="SUPFAM" id="SSF46689">
    <property type="entry name" value="Homeodomain-like"/>
    <property type="match status" value="1"/>
</dbReference>
<evidence type="ECO:0000259" key="6">
    <source>
        <dbReference type="PROSITE" id="PS50977"/>
    </source>
</evidence>
<gene>
    <name evidence="7" type="ORF">M670_01874</name>
</gene>
<dbReference type="PRINTS" id="PR00455">
    <property type="entry name" value="HTHTETR"/>
</dbReference>
<protein>
    <submittedName>
        <fullName evidence="7">Transcriptional regulator</fullName>
    </submittedName>
</protein>
<dbReference type="PANTHER" id="PTHR43479:SF11">
    <property type="entry name" value="ACREF_ENVCD OPERON REPRESSOR-RELATED"/>
    <property type="match status" value="1"/>
</dbReference>
<dbReference type="Proteomes" id="UP000027936">
    <property type="component" value="Unassembled WGS sequence"/>
</dbReference>
<dbReference type="PATRIC" id="fig|1348973.3.peg.1822"/>
<feature type="domain" description="HTH tetR-type" evidence="6">
    <location>
        <begin position="9"/>
        <end position="69"/>
    </location>
</feature>
<dbReference type="AlphaFoldDB" id="A0A072NP51"/>
<dbReference type="PROSITE" id="PS50977">
    <property type="entry name" value="HTH_TETR_2"/>
    <property type="match status" value="1"/>
</dbReference>